<dbReference type="InterPro" id="IPR012907">
    <property type="entry name" value="Peptidase_S11_C"/>
</dbReference>
<dbReference type="GO" id="GO:0009252">
    <property type="term" value="P:peptidoglycan biosynthetic process"/>
    <property type="evidence" value="ECO:0007669"/>
    <property type="project" value="UniProtKB-UniPathway"/>
</dbReference>
<dbReference type="SUPFAM" id="SSF69189">
    <property type="entry name" value="Penicillin-binding protein associated domain"/>
    <property type="match status" value="1"/>
</dbReference>
<keyword evidence="5" id="KW-0121">Carboxypeptidase</keyword>
<gene>
    <name evidence="18" type="ORF">BI364_13260</name>
</gene>
<comment type="catalytic activity">
    <reaction evidence="12">
        <text>Preferential cleavage: (Ac)2-L-Lys-D-Ala-|-D-Ala. Also transpeptidation of peptidyl-alanyl moieties that are N-acyl substituents of D-alanine.</text>
        <dbReference type="EC" id="3.4.16.4"/>
    </reaction>
</comment>
<dbReference type="Proteomes" id="UP000095401">
    <property type="component" value="Chromosome"/>
</dbReference>
<dbReference type="Gene3D" id="2.60.410.10">
    <property type="entry name" value="D-Ala-D-Ala carboxypeptidase, C-terminal domain"/>
    <property type="match status" value="1"/>
</dbReference>
<dbReference type="GO" id="GO:0008360">
    <property type="term" value="P:regulation of cell shape"/>
    <property type="evidence" value="ECO:0007669"/>
    <property type="project" value="UniProtKB-KW"/>
</dbReference>
<evidence type="ECO:0000256" key="1">
    <source>
        <dbReference type="ARBA" id="ARBA00003217"/>
    </source>
</evidence>
<evidence type="ECO:0000256" key="12">
    <source>
        <dbReference type="ARBA" id="ARBA00034000"/>
    </source>
</evidence>
<proteinExistence type="inferred from homology"/>
<dbReference type="GO" id="GO:0071555">
    <property type="term" value="P:cell wall organization"/>
    <property type="evidence" value="ECO:0007669"/>
    <property type="project" value="UniProtKB-KW"/>
</dbReference>
<dbReference type="SUPFAM" id="SSF56601">
    <property type="entry name" value="beta-lactamase/transpeptidase-like"/>
    <property type="match status" value="1"/>
</dbReference>
<evidence type="ECO:0000256" key="11">
    <source>
        <dbReference type="ARBA" id="ARBA00023316"/>
    </source>
</evidence>
<keyword evidence="10" id="KW-0573">Peptidoglycan synthesis</keyword>
<keyword evidence="8" id="KW-0378">Hydrolase</keyword>
<dbReference type="AlphaFoldDB" id="A0A1D8IQZ8"/>
<reference evidence="19" key="1">
    <citation type="submission" date="2016-09" db="EMBL/GenBank/DDBJ databases">
        <title>Acidihalobacter prosperus F5.</title>
        <authorList>
            <person name="Khaleque H.N."/>
            <person name="Ramsay J.P."/>
            <person name="Kaksonen A.H."/>
            <person name="Boxall N.J."/>
            <person name="Watkin E.L.J."/>
        </authorList>
    </citation>
    <scope>NUCLEOTIDE SEQUENCE [LARGE SCALE GENOMIC DNA]</scope>
    <source>
        <strain evidence="19">F5</strain>
    </source>
</reference>
<protein>
    <recommendedName>
        <fullName evidence="4">serine-type D-Ala-D-Ala carboxypeptidase</fullName>
        <ecNumber evidence="4">3.4.16.4</ecNumber>
    </recommendedName>
</protein>
<dbReference type="Gene3D" id="3.40.710.10">
    <property type="entry name" value="DD-peptidase/beta-lactamase superfamily"/>
    <property type="match status" value="1"/>
</dbReference>
<accession>A0A1D8IQZ8</accession>
<evidence type="ECO:0000259" key="17">
    <source>
        <dbReference type="SMART" id="SM00936"/>
    </source>
</evidence>
<evidence type="ECO:0000256" key="13">
    <source>
        <dbReference type="PIRSR" id="PIRSR618044-1"/>
    </source>
</evidence>
<dbReference type="GO" id="GO:0009002">
    <property type="term" value="F:serine-type D-Ala-D-Ala carboxypeptidase activity"/>
    <property type="evidence" value="ECO:0007669"/>
    <property type="project" value="UniProtKB-EC"/>
</dbReference>
<dbReference type="InterPro" id="IPR037167">
    <property type="entry name" value="Peptidase_S11_C_sf"/>
</dbReference>
<dbReference type="EMBL" id="CP017415">
    <property type="protein sequence ID" value="AOU98804.1"/>
    <property type="molecule type" value="Genomic_DNA"/>
</dbReference>
<evidence type="ECO:0000256" key="7">
    <source>
        <dbReference type="ARBA" id="ARBA00022729"/>
    </source>
</evidence>
<comment type="function">
    <text evidence="1">Removes C-terminal D-alanyl residues from sugar-peptide cell wall precursors.</text>
</comment>
<comment type="similarity">
    <text evidence="3 15">Belongs to the peptidase S11 family.</text>
</comment>
<dbReference type="InterPro" id="IPR001967">
    <property type="entry name" value="Peptidase_S11_N"/>
</dbReference>
<keyword evidence="19" id="KW-1185">Reference proteome</keyword>
<evidence type="ECO:0000313" key="18">
    <source>
        <dbReference type="EMBL" id="AOU98804.1"/>
    </source>
</evidence>
<evidence type="ECO:0000256" key="5">
    <source>
        <dbReference type="ARBA" id="ARBA00022645"/>
    </source>
</evidence>
<dbReference type="EC" id="3.4.16.4" evidence="4"/>
<feature type="domain" description="Peptidase S11 D-Ala-D-Ala carboxypeptidase A C-terminal" evidence="17">
    <location>
        <begin position="307"/>
        <end position="397"/>
    </location>
</feature>
<evidence type="ECO:0000256" key="9">
    <source>
        <dbReference type="ARBA" id="ARBA00022960"/>
    </source>
</evidence>
<organism evidence="18 19">
    <name type="scientific">Acidihalobacter yilgarnensis</name>
    <dbReference type="NCBI Taxonomy" id="2819280"/>
    <lineage>
        <taxon>Bacteria</taxon>
        <taxon>Pseudomonadati</taxon>
        <taxon>Pseudomonadota</taxon>
        <taxon>Gammaproteobacteria</taxon>
        <taxon>Chromatiales</taxon>
        <taxon>Ectothiorhodospiraceae</taxon>
        <taxon>Acidihalobacter</taxon>
    </lineage>
</organism>
<dbReference type="InterPro" id="IPR018044">
    <property type="entry name" value="Peptidase_S11"/>
</dbReference>
<dbReference type="InterPro" id="IPR012338">
    <property type="entry name" value="Beta-lactam/transpept-like"/>
</dbReference>
<name>A0A1D8IQZ8_9GAMM</name>
<keyword evidence="9" id="KW-0133">Cell shape</keyword>
<feature type="chain" id="PRO_5009108412" description="serine-type D-Ala-D-Ala carboxypeptidase" evidence="16">
    <location>
        <begin position="36"/>
        <end position="415"/>
    </location>
</feature>
<evidence type="ECO:0000256" key="10">
    <source>
        <dbReference type="ARBA" id="ARBA00022984"/>
    </source>
</evidence>
<feature type="active site" evidence="13">
    <location>
        <position position="147"/>
    </location>
</feature>
<feature type="active site" description="Acyl-ester intermediate" evidence="13">
    <location>
        <position position="87"/>
    </location>
</feature>
<dbReference type="KEGG" id="aprs:BI364_13260"/>
<feature type="signal peptide" evidence="16">
    <location>
        <begin position="1"/>
        <end position="35"/>
    </location>
</feature>
<evidence type="ECO:0000256" key="4">
    <source>
        <dbReference type="ARBA" id="ARBA00012448"/>
    </source>
</evidence>
<evidence type="ECO:0000256" key="6">
    <source>
        <dbReference type="ARBA" id="ARBA00022670"/>
    </source>
</evidence>
<dbReference type="Pfam" id="PF07943">
    <property type="entry name" value="PBP5_C"/>
    <property type="match status" value="1"/>
</dbReference>
<evidence type="ECO:0000256" key="3">
    <source>
        <dbReference type="ARBA" id="ARBA00007164"/>
    </source>
</evidence>
<keyword evidence="6" id="KW-0645">Protease</keyword>
<evidence type="ECO:0000256" key="8">
    <source>
        <dbReference type="ARBA" id="ARBA00022801"/>
    </source>
</evidence>
<dbReference type="PANTHER" id="PTHR21581">
    <property type="entry name" value="D-ALANYL-D-ALANINE CARBOXYPEPTIDASE"/>
    <property type="match status" value="1"/>
</dbReference>
<evidence type="ECO:0000256" key="14">
    <source>
        <dbReference type="PIRSR" id="PIRSR618044-2"/>
    </source>
</evidence>
<dbReference type="Pfam" id="PF00768">
    <property type="entry name" value="Peptidase_S11"/>
    <property type="match status" value="1"/>
</dbReference>
<dbReference type="PANTHER" id="PTHR21581:SF6">
    <property type="entry name" value="TRAFFICKING PROTEIN PARTICLE COMPLEX SUBUNIT 12"/>
    <property type="match status" value="1"/>
</dbReference>
<keyword evidence="7 16" id="KW-0732">Signal</keyword>
<dbReference type="GO" id="GO:0006508">
    <property type="term" value="P:proteolysis"/>
    <property type="evidence" value="ECO:0007669"/>
    <property type="project" value="UniProtKB-KW"/>
</dbReference>
<dbReference type="InterPro" id="IPR015956">
    <property type="entry name" value="Peniciliin-bd_prot_C_sf"/>
</dbReference>
<evidence type="ECO:0000256" key="16">
    <source>
        <dbReference type="SAM" id="SignalP"/>
    </source>
</evidence>
<comment type="pathway">
    <text evidence="2">Cell wall biogenesis; peptidoglycan biosynthesis.</text>
</comment>
<feature type="active site" description="Proton acceptor" evidence="13">
    <location>
        <position position="90"/>
    </location>
</feature>
<dbReference type="PRINTS" id="PR00725">
    <property type="entry name" value="DADACBPTASE1"/>
</dbReference>
<evidence type="ECO:0000256" key="2">
    <source>
        <dbReference type="ARBA" id="ARBA00004752"/>
    </source>
</evidence>
<dbReference type="SMART" id="SM00936">
    <property type="entry name" value="PBP5_C"/>
    <property type="match status" value="1"/>
</dbReference>
<feature type="binding site" evidence="14">
    <location>
        <position position="249"/>
    </location>
    <ligand>
        <name>substrate</name>
    </ligand>
</feature>
<sequence length="415" mass="45424">MHPPSFIRPRSLDMRLVLRSLVFILASLFSGLSLAAPSAGPSPSVPSLPVPVPPMSPIGAKSYVLMDYQTGQILAEKNPDERRAPASTTKLMTAYVVFQDLKAGRIHLDTKFHVSDEAWRQGGSRMFLNPGSSVSVKELLQGLLIPSGNDAAVALAQGVAGTTGAFVSLMNAYAKQLGLNNTHYSDVNGLPEPDLYTSAMDLAKLSRAIISQFPEYYHYFSEKSFTWNNIKQYNYNKLLWRDPSVDGLKTGYTSEAGYILTSSAVRNGTRLIAVVMGVNLPKASSEQNYINLARVSEALLNYGFRFFSTHKLYSAGQALDSARVWGGAHEHVKLGLMQDLYVTVPSGHYHNLKAEMTLNPSLQAPISQGQAVGEVKVSLAGKLVTQVPLVALEADPRGNLWQRVRDTVLKWFAHK</sequence>
<keyword evidence="11" id="KW-0961">Cell wall biogenesis/degradation</keyword>
<evidence type="ECO:0000313" key="19">
    <source>
        <dbReference type="Proteomes" id="UP000095401"/>
    </source>
</evidence>
<dbReference type="UniPathway" id="UPA00219"/>
<evidence type="ECO:0000256" key="15">
    <source>
        <dbReference type="RuleBase" id="RU004016"/>
    </source>
</evidence>